<comment type="caution">
    <text evidence="2">The sequence shown here is derived from an EMBL/GenBank/DDBJ whole genome shotgun (WGS) entry which is preliminary data.</text>
</comment>
<keyword evidence="1" id="KW-0812">Transmembrane</keyword>
<keyword evidence="1" id="KW-0472">Membrane</keyword>
<dbReference type="EMBL" id="LUKE01000003">
    <property type="protein sequence ID" value="KYG64099.1"/>
    <property type="molecule type" value="Genomic_DNA"/>
</dbReference>
<keyword evidence="1" id="KW-1133">Transmembrane helix</keyword>
<feature type="transmembrane region" description="Helical" evidence="1">
    <location>
        <begin position="168"/>
        <end position="192"/>
    </location>
</feature>
<reference evidence="2 3" key="1">
    <citation type="submission" date="2016-03" db="EMBL/GenBank/DDBJ databases">
        <authorList>
            <person name="Ploux O."/>
        </authorList>
    </citation>
    <scope>NUCLEOTIDE SEQUENCE [LARGE SCALE GENOMIC DNA]</scope>
    <source>
        <strain evidence="2 3">R0</strain>
    </source>
</reference>
<proteinExistence type="predicted"/>
<protein>
    <submittedName>
        <fullName evidence="2">Uncharacterized protein</fullName>
    </submittedName>
</protein>
<feature type="transmembrane region" description="Helical" evidence="1">
    <location>
        <begin position="292"/>
        <end position="309"/>
    </location>
</feature>
<dbReference type="RefSeq" id="WP_061836065.1">
    <property type="nucleotide sequence ID" value="NZ_LUKE01000003.1"/>
</dbReference>
<gene>
    <name evidence="2" type="ORF">AZI86_14965</name>
</gene>
<keyword evidence="3" id="KW-1185">Reference proteome</keyword>
<feature type="transmembrane region" description="Helical" evidence="1">
    <location>
        <begin position="260"/>
        <end position="280"/>
    </location>
</feature>
<evidence type="ECO:0000313" key="2">
    <source>
        <dbReference type="EMBL" id="KYG64099.1"/>
    </source>
</evidence>
<dbReference type="Proteomes" id="UP000075320">
    <property type="component" value="Unassembled WGS sequence"/>
</dbReference>
<evidence type="ECO:0000313" key="3">
    <source>
        <dbReference type="Proteomes" id="UP000075320"/>
    </source>
</evidence>
<feature type="transmembrane region" description="Helical" evidence="1">
    <location>
        <begin position="108"/>
        <end position="128"/>
    </location>
</feature>
<feature type="transmembrane region" description="Helical" evidence="1">
    <location>
        <begin position="227"/>
        <end position="248"/>
    </location>
</feature>
<feature type="transmembrane region" description="Helical" evidence="1">
    <location>
        <begin position="204"/>
        <end position="221"/>
    </location>
</feature>
<feature type="transmembrane region" description="Helical" evidence="1">
    <location>
        <begin position="350"/>
        <end position="367"/>
    </location>
</feature>
<dbReference type="OrthoDB" id="9797605at2"/>
<feature type="transmembrane region" description="Helical" evidence="1">
    <location>
        <begin position="321"/>
        <end position="344"/>
    </location>
</feature>
<name>A0A150WK15_BDEBC</name>
<feature type="transmembrane region" description="Helical" evidence="1">
    <location>
        <begin position="135"/>
        <end position="156"/>
    </location>
</feature>
<evidence type="ECO:0000256" key="1">
    <source>
        <dbReference type="SAM" id="Phobius"/>
    </source>
</evidence>
<sequence>MLSELKWVFVIGLFAVLGTVVAALTPPHLNSSFHPRMVIDSVKGQITLDDLDFTSEPGELHSFAELGRFFDRQEQIIRIVSQDSVRLQSGGQEVNLQPRPKQIKDIPVLFWIQIVVGVAVFCIAGWVWSLRHRDLAGTFFFLAGFSVLVAALPSAIYTSRELALPKNLFVILGSLNAVGGGLFGAAIVPLFLVHPLRVSYWKSIAMAQALISAVWVSLYVFRIAWANVNLCIVVQMIFMCLVIAYQLWISRKNHHGRAALTWLGMSMIFGGGAFVVFNTIPVLLKIRPLNQGYSFVFLLFIFLGIAAGLTQFRFFKWARWVFYFCFYTFSIVAFSLLYSGFILVFRLNTWPAVVLALFLILILYMPLRDSLWQSLSRDD</sequence>
<accession>A0A150WK15</accession>
<organism evidence="2 3">
    <name type="scientific">Bdellovibrio bacteriovorus</name>
    <dbReference type="NCBI Taxonomy" id="959"/>
    <lineage>
        <taxon>Bacteria</taxon>
        <taxon>Pseudomonadati</taxon>
        <taxon>Bdellovibrionota</taxon>
        <taxon>Bdellovibrionia</taxon>
        <taxon>Bdellovibrionales</taxon>
        <taxon>Pseudobdellovibrionaceae</taxon>
        <taxon>Bdellovibrio</taxon>
    </lineage>
</organism>
<dbReference type="AlphaFoldDB" id="A0A150WK15"/>